<gene>
    <name evidence="10" type="ORF">A9K55_000520</name>
</gene>
<feature type="domain" description="Threonine/serine exporter-like N-terminal" evidence="8">
    <location>
        <begin position="467"/>
        <end position="709"/>
    </location>
</feature>
<comment type="similarity">
    <text evidence="5">Belongs to the ThrE exporter (TC 2.A.79) family.</text>
</comment>
<feature type="compositionally biased region" description="Polar residues" evidence="6">
    <location>
        <begin position="350"/>
        <end position="373"/>
    </location>
</feature>
<dbReference type="Pfam" id="PF06738">
    <property type="entry name" value="ThrE"/>
    <property type="match status" value="1"/>
</dbReference>
<feature type="transmembrane region" description="Helical" evidence="7">
    <location>
        <begin position="655"/>
        <end position="677"/>
    </location>
</feature>
<name>A0A2H4SUI4_CORMI</name>
<keyword evidence="3 7" id="KW-1133">Transmembrane helix</keyword>
<dbReference type="GO" id="GO:0022857">
    <property type="term" value="F:transmembrane transporter activity"/>
    <property type="evidence" value="ECO:0007669"/>
    <property type="project" value="InterPro"/>
</dbReference>
<evidence type="ECO:0000256" key="2">
    <source>
        <dbReference type="ARBA" id="ARBA00022692"/>
    </source>
</evidence>
<evidence type="ECO:0000259" key="9">
    <source>
        <dbReference type="Pfam" id="PF12821"/>
    </source>
</evidence>
<feature type="region of interest" description="Disordered" evidence="6">
    <location>
        <begin position="166"/>
        <end position="239"/>
    </location>
</feature>
<dbReference type="OrthoDB" id="413008at2759"/>
<feature type="compositionally biased region" description="Basic and acidic residues" evidence="6">
    <location>
        <begin position="183"/>
        <end position="193"/>
    </location>
</feature>
<evidence type="ECO:0000259" key="8">
    <source>
        <dbReference type="Pfam" id="PF06738"/>
    </source>
</evidence>
<feature type="transmembrane region" description="Helical" evidence="7">
    <location>
        <begin position="804"/>
        <end position="828"/>
    </location>
</feature>
<organism evidence="10 11">
    <name type="scientific">Cordyceps militaris</name>
    <name type="common">Caterpillar fungus</name>
    <name type="synonym">Clavaria militaris</name>
    <dbReference type="NCBI Taxonomy" id="73501"/>
    <lineage>
        <taxon>Eukaryota</taxon>
        <taxon>Fungi</taxon>
        <taxon>Dikarya</taxon>
        <taxon>Ascomycota</taxon>
        <taxon>Pezizomycotina</taxon>
        <taxon>Sordariomycetes</taxon>
        <taxon>Hypocreomycetidae</taxon>
        <taxon>Hypocreales</taxon>
        <taxon>Cordycipitaceae</taxon>
        <taxon>Cordyceps</taxon>
    </lineage>
</organism>
<feature type="domain" description="Threonine/Serine exporter ThrE" evidence="9">
    <location>
        <begin position="734"/>
        <end position="879"/>
    </location>
</feature>
<feature type="transmembrane region" description="Helical" evidence="7">
    <location>
        <begin position="860"/>
        <end position="883"/>
    </location>
</feature>
<evidence type="ECO:0000256" key="5">
    <source>
        <dbReference type="ARBA" id="ARBA00034125"/>
    </source>
</evidence>
<evidence type="ECO:0000256" key="3">
    <source>
        <dbReference type="ARBA" id="ARBA00022989"/>
    </source>
</evidence>
<feature type="transmembrane region" description="Helical" evidence="7">
    <location>
        <begin position="730"/>
        <end position="747"/>
    </location>
</feature>
<evidence type="ECO:0000256" key="7">
    <source>
        <dbReference type="SAM" id="Phobius"/>
    </source>
</evidence>
<feature type="compositionally biased region" description="Basic and acidic residues" evidence="6">
    <location>
        <begin position="14"/>
        <end position="25"/>
    </location>
</feature>
<dbReference type="Pfam" id="PF12821">
    <property type="entry name" value="ThrE_2"/>
    <property type="match status" value="1"/>
</dbReference>
<feature type="compositionally biased region" description="Polar residues" evidence="6">
    <location>
        <begin position="47"/>
        <end position="60"/>
    </location>
</feature>
<feature type="transmembrane region" description="Helical" evidence="7">
    <location>
        <begin position="623"/>
        <end position="643"/>
    </location>
</feature>
<feature type="compositionally biased region" description="Acidic residues" evidence="6">
    <location>
        <begin position="1"/>
        <end position="12"/>
    </location>
</feature>
<feature type="compositionally biased region" description="Low complexity" evidence="6">
    <location>
        <begin position="63"/>
        <end position="82"/>
    </location>
</feature>
<dbReference type="GO" id="GO:0016020">
    <property type="term" value="C:membrane"/>
    <property type="evidence" value="ECO:0007669"/>
    <property type="project" value="UniProtKB-SubCell"/>
</dbReference>
<feature type="compositionally biased region" description="Low complexity" evidence="6">
    <location>
        <begin position="34"/>
        <end position="46"/>
    </location>
</feature>
<dbReference type="InterPro" id="IPR010619">
    <property type="entry name" value="ThrE-like_N"/>
</dbReference>
<sequence>MEDSSTPEDPDPGSDSRPKYEDFSHHQQVYGHWPPETTVPPETTTTSQNVQDWPRPTTTPAGADIPSTPPSAASPDAAVAAAVKKEKGRVRFNSTAGAHLRPPITPSVPQTGPERRSAPVPPRPSALRNHSSGSIPTTDYFAREAAAATSAAAAAAAASHQEAINDLIEDSSEKQISAAAAQERAKQVADKLQRGSPTPSRNSFESRPASVDGDSEPLPFGDGSIPLQNMGGHVRSESGEDHWRLLQQLDEPHPQTQNDEAYDLVRSHTMRRQEKTPDDITVVDPEEQAAAAAAATASHTIEVHDWNAGGYDGVVSVPTPKHYRGGVLSQLLKLYKPSEAGGHTRRGPGTQHQRTISASSAGHTSGSESGHTTPSRRKWYEQNRSQDTLANLIEASARLANPNLGHHHGGGDGGGAGSSSAASPKKKRPKAKRGGPSSTSLFQHHHHQKEEARIAVHIAGILARQGYIIKLCRALMLYGAPTHRLEEYLSMSARVLEIEGQFLYLPGCMVVSFDDTSTHTTEVRIVRTVQGIDLGKLKDVHQVYKEVMHDVIGVEEGTERIEAIIAAREKFHPWTRVLIFGLTSATAAPFSFKARFIDLPLAFCFGCLVGALQLIVAPKSNMYSNVFEVSATVLVSFMGRAFGSISNSSLFCFSAITQGGIVMLLPGYSVLCSALELQARAIVPGSIRIVYAIIYSLLLGFGITVGASLWGIFDRNATSEIQCTDPMSPYVAFTFVPLFIICISVLYQAKWRQMPVMVIIAFSGYIVNYFSSVRFVASPQIANTLGALCVGVLANLYSRIRHGVAAATLIPAIFVQVPGGLAATGGLLSGLRTANMLTNSSSTETPGDSTHAMSTVVFDVAASMIQIAIGIAVGLFLSALLIYPLGKRRSGLFSF</sequence>
<dbReference type="PANTHER" id="PTHR31082">
    <property type="entry name" value="PHEROMONE-REGULATED MEMBRANE PROTEIN 10"/>
    <property type="match status" value="1"/>
</dbReference>
<feature type="transmembrane region" description="Helical" evidence="7">
    <location>
        <begin position="689"/>
        <end position="710"/>
    </location>
</feature>
<keyword evidence="4 7" id="KW-0472">Membrane</keyword>
<dbReference type="InterPro" id="IPR024528">
    <property type="entry name" value="ThrE_2"/>
</dbReference>
<dbReference type="AlphaFoldDB" id="A0A2H4SUI4"/>
<evidence type="ECO:0000256" key="1">
    <source>
        <dbReference type="ARBA" id="ARBA00004141"/>
    </source>
</evidence>
<protein>
    <submittedName>
        <fullName evidence="10">DUF1212 domain membrane Prm10</fullName>
    </submittedName>
</protein>
<feature type="transmembrane region" description="Helical" evidence="7">
    <location>
        <begin position="599"/>
        <end position="616"/>
    </location>
</feature>
<feature type="transmembrane region" description="Helical" evidence="7">
    <location>
        <begin position="754"/>
        <end position="771"/>
    </location>
</feature>
<feature type="compositionally biased region" description="Polar residues" evidence="6">
    <location>
        <begin position="195"/>
        <end position="205"/>
    </location>
</feature>
<evidence type="ECO:0000313" key="10">
    <source>
        <dbReference type="EMBL" id="ATY66753.1"/>
    </source>
</evidence>
<feature type="compositionally biased region" description="Basic residues" evidence="6">
    <location>
        <begin position="424"/>
        <end position="433"/>
    </location>
</feature>
<dbReference type="VEuPathDB" id="FungiDB:A9K55_000520"/>
<dbReference type="Proteomes" id="UP000323067">
    <property type="component" value="Chromosome ii"/>
</dbReference>
<feature type="region of interest" description="Disordered" evidence="6">
    <location>
        <begin position="1"/>
        <end position="138"/>
    </location>
</feature>
<comment type="subcellular location">
    <subcellularLocation>
        <location evidence="1">Membrane</location>
        <topology evidence="1">Multi-pass membrane protein</topology>
    </subcellularLocation>
</comment>
<accession>A0A2H4SUI4</accession>
<dbReference type="EMBL" id="CP023327">
    <property type="protein sequence ID" value="ATY66753.1"/>
    <property type="molecule type" value="Genomic_DNA"/>
</dbReference>
<dbReference type="PANTHER" id="PTHR31082:SF4">
    <property type="entry name" value="PHEROMONE-REGULATED MEMBRANE PROTEIN 10"/>
    <property type="match status" value="1"/>
</dbReference>
<feature type="region of interest" description="Disordered" evidence="6">
    <location>
        <begin position="338"/>
        <end position="378"/>
    </location>
</feature>
<reference evidence="10 11" key="1">
    <citation type="journal article" date="2017" name="BMC Genomics">
        <title>Chromosome level assembly and secondary metabolite potential of the parasitic fungus Cordyceps militaris.</title>
        <authorList>
            <person name="Kramer G.J."/>
            <person name="Nodwell J.R."/>
        </authorList>
    </citation>
    <scope>NUCLEOTIDE SEQUENCE [LARGE SCALE GENOMIC DNA]</scope>
    <source>
        <strain evidence="10 11">ATCC 34164</strain>
    </source>
</reference>
<proteinExistence type="inferred from homology"/>
<evidence type="ECO:0000256" key="4">
    <source>
        <dbReference type="ARBA" id="ARBA00023136"/>
    </source>
</evidence>
<feature type="region of interest" description="Disordered" evidence="6">
    <location>
        <begin position="401"/>
        <end position="448"/>
    </location>
</feature>
<keyword evidence="2 7" id="KW-0812">Transmembrane</keyword>
<dbReference type="VEuPathDB" id="FungiDB:CCM_01879"/>
<evidence type="ECO:0000313" key="11">
    <source>
        <dbReference type="Proteomes" id="UP000323067"/>
    </source>
</evidence>
<evidence type="ECO:0000256" key="6">
    <source>
        <dbReference type="SAM" id="MobiDB-lite"/>
    </source>
</evidence>
<feature type="transmembrane region" description="Helical" evidence="7">
    <location>
        <begin position="777"/>
        <end position="797"/>
    </location>
</feature>
<dbReference type="InterPro" id="IPR051361">
    <property type="entry name" value="ThrE/Ser_Exporter"/>
</dbReference>